<name>A0A356LH44_9BURK</name>
<keyword evidence="2 8" id="KW-0813">Transport</keyword>
<feature type="transmembrane region" description="Helical" evidence="9">
    <location>
        <begin position="319"/>
        <end position="348"/>
    </location>
</feature>
<evidence type="ECO:0000256" key="4">
    <source>
        <dbReference type="ARBA" id="ARBA00022519"/>
    </source>
</evidence>
<dbReference type="InterPro" id="IPR055348">
    <property type="entry name" value="DctQ"/>
</dbReference>
<dbReference type="InterPro" id="IPR004681">
    <property type="entry name" value="TRAP_DctM"/>
</dbReference>
<feature type="transmembrane region" description="Helical" evidence="9">
    <location>
        <begin position="495"/>
        <end position="519"/>
    </location>
</feature>
<evidence type="ECO:0000256" key="1">
    <source>
        <dbReference type="ARBA" id="ARBA00004429"/>
    </source>
</evidence>
<feature type="transmembrane region" description="Helical" evidence="9">
    <location>
        <begin position="531"/>
        <end position="553"/>
    </location>
</feature>
<dbReference type="PANTHER" id="PTHR33362">
    <property type="entry name" value="SIALIC ACID TRAP TRANSPORTER PERMEASE PROTEIN SIAT-RELATED"/>
    <property type="match status" value="1"/>
</dbReference>
<evidence type="ECO:0000256" key="6">
    <source>
        <dbReference type="ARBA" id="ARBA00022989"/>
    </source>
</evidence>
<feature type="transmembrane region" description="Helical" evidence="9">
    <location>
        <begin position="278"/>
        <end position="299"/>
    </location>
</feature>
<reference evidence="12 13" key="1">
    <citation type="journal article" date="2018" name="Nat. Biotechnol.">
        <title>A standardized bacterial taxonomy based on genome phylogeny substantially revises the tree of life.</title>
        <authorList>
            <person name="Parks D.H."/>
            <person name="Chuvochina M."/>
            <person name="Waite D.W."/>
            <person name="Rinke C."/>
            <person name="Skarshewski A."/>
            <person name="Chaumeil P.A."/>
            <person name="Hugenholtz P."/>
        </authorList>
    </citation>
    <scope>NUCLEOTIDE SEQUENCE [LARGE SCALE GENOMIC DNA]</scope>
    <source>
        <strain evidence="12">UBA10707</strain>
    </source>
</reference>
<keyword evidence="5 9" id="KW-0812">Transmembrane</keyword>
<dbReference type="InterPro" id="IPR010656">
    <property type="entry name" value="DctM"/>
</dbReference>
<feature type="transmembrane region" description="Helical" evidence="9">
    <location>
        <begin position="168"/>
        <end position="190"/>
    </location>
</feature>
<evidence type="ECO:0000256" key="2">
    <source>
        <dbReference type="ARBA" id="ARBA00022448"/>
    </source>
</evidence>
<feature type="transmembrane region" description="Helical" evidence="9">
    <location>
        <begin position="464"/>
        <end position="483"/>
    </location>
</feature>
<dbReference type="Pfam" id="PF04290">
    <property type="entry name" value="DctQ"/>
    <property type="match status" value="1"/>
</dbReference>
<feature type="transmembrane region" description="Helical" evidence="9">
    <location>
        <begin position="623"/>
        <end position="645"/>
    </location>
</feature>
<keyword evidence="3" id="KW-1003">Cell membrane</keyword>
<proteinExistence type="predicted"/>
<dbReference type="Proteomes" id="UP000264036">
    <property type="component" value="Unassembled WGS sequence"/>
</dbReference>
<accession>A0A356LH44</accession>
<feature type="transmembrane region" description="Helical" evidence="9">
    <location>
        <begin position="227"/>
        <end position="257"/>
    </location>
</feature>
<evidence type="ECO:0000259" key="11">
    <source>
        <dbReference type="Pfam" id="PF06808"/>
    </source>
</evidence>
<comment type="caution">
    <text evidence="12">The sequence shown here is derived from an EMBL/GenBank/DDBJ whole genome shotgun (WGS) entry which is preliminary data.</text>
</comment>
<evidence type="ECO:0000256" key="5">
    <source>
        <dbReference type="ARBA" id="ARBA00022692"/>
    </source>
</evidence>
<feature type="transmembrane region" description="Helical" evidence="9">
    <location>
        <begin position="52"/>
        <end position="76"/>
    </location>
</feature>
<dbReference type="PANTHER" id="PTHR33362:SF2">
    <property type="entry name" value="TRAP TRANSPORTER LARGE PERMEASE PROTEIN"/>
    <property type="match status" value="1"/>
</dbReference>
<dbReference type="NCBIfam" id="TIGR00786">
    <property type="entry name" value="dctM"/>
    <property type="match status" value="1"/>
</dbReference>
<feature type="domain" description="TRAP C4-dicarboxylate transport system permease DctM subunit" evidence="11">
    <location>
        <begin position="233"/>
        <end position="643"/>
    </location>
</feature>
<evidence type="ECO:0000259" key="10">
    <source>
        <dbReference type="Pfam" id="PF04290"/>
    </source>
</evidence>
<feature type="transmembrane region" description="Helical" evidence="9">
    <location>
        <begin position="360"/>
        <end position="385"/>
    </location>
</feature>
<dbReference type="AlphaFoldDB" id="A0A356LH44"/>
<feature type="domain" description="Tripartite ATP-independent periplasmic transporters DctQ component" evidence="10">
    <location>
        <begin position="66"/>
        <end position="190"/>
    </location>
</feature>
<evidence type="ECO:0000256" key="9">
    <source>
        <dbReference type="SAM" id="Phobius"/>
    </source>
</evidence>
<comment type="function">
    <text evidence="8">Part of the tripartite ATP-independent periplasmic (TRAP) transport system.</text>
</comment>
<evidence type="ECO:0000313" key="13">
    <source>
        <dbReference type="Proteomes" id="UP000264036"/>
    </source>
</evidence>
<evidence type="ECO:0000256" key="3">
    <source>
        <dbReference type="ARBA" id="ARBA00022475"/>
    </source>
</evidence>
<gene>
    <name evidence="12" type="ORF">DD666_11805</name>
</gene>
<evidence type="ECO:0000313" key="12">
    <source>
        <dbReference type="EMBL" id="HBP30088.1"/>
    </source>
</evidence>
<dbReference type="GO" id="GO:0022857">
    <property type="term" value="F:transmembrane transporter activity"/>
    <property type="evidence" value="ECO:0007669"/>
    <property type="project" value="UniProtKB-UniRule"/>
</dbReference>
<evidence type="ECO:0000256" key="8">
    <source>
        <dbReference type="RuleBase" id="RU369079"/>
    </source>
</evidence>
<feature type="transmembrane region" description="Helical" evidence="9">
    <location>
        <begin position="197"/>
        <end position="215"/>
    </location>
</feature>
<dbReference type="Pfam" id="PF06808">
    <property type="entry name" value="DctM"/>
    <property type="match status" value="1"/>
</dbReference>
<feature type="transmembrane region" description="Helical" evidence="9">
    <location>
        <begin position="88"/>
        <end position="105"/>
    </location>
</feature>
<feature type="transmembrane region" description="Helical" evidence="9">
    <location>
        <begin position="436"/>
        <end position="458"/>
    </location>
</feature>
<feature type="transmembrane region" description="Helical" evidence="9">
    <location>
        <begin position="560"/>
        <end position="578"/>
    </location>
</feature>
<keyword evidence="7 9" id="KW-0472">Membrane</keyword>
<feature type="transmembrane region" description="Helical" evidence="9">
    <location>
        <begin position="584"/>
        <end position="611"/>
    </location>
</feature>
<keyword evidence="6 9" id="KW-1133">Transmembrane helix</keyword>
<keyword evidence="4 8" id="KW-0997">Cell inner membrane</keyword>
<feature type="transmembrane region" description="Helical" evidence="9">
    <location>
        <begin position="126"/>
        <end position="148"/>
    </location>
</feature>
<feature type="transmembrane region" description="Helical" evidence="9">
    <location>
        <begin position="391"/>
        <end position="415"/>
    </location>
</feature>
<sequence>MEEILWRSALVKTGAIYRSAVLNVSIASQSAGVNTHMLSRSVVAVKTAVMRLVGLLAVAMLVFESALLFTGVVFRYFLHKPIIWSDELAQSVFIWLCMFGAALALDRHEHMRLTAVVARFSRRAQNWFETLGLVIILLFAAYLIGPGFHHAGSQMVVTSPALNIPDGYRALAIPVGMCLFAFIALSHLLAHSRWQDIISAAAVVAVVGYALWYFADFMYDIGNLNLIVFFVLVLGACVMSGVPIAFCFGIATLAYIVNIAEVPPSIVVTRIDEGASHLVLLAVPLFVVLGVLLQISGMARKLIDFMSSILGHIRGGLNYVLLGAMFLVSGISGSKVADMAAVAPALFPEMKRKGADENDLAALLSATGAMTETIPPSLVLITIGAVCGVSISALFIGGLVPALVCTLAIALVCYLKSRKNAQDTLERANAAEIGRTFVWALPVLILPIIIRVCVVEGVATATEVASIGIVYVIIYAIIVQMLIGGVDKSRIYPMLIEATSLSGAILLIIGVATAMAWALTQSGFSTTLVEFMTHIPGGVFGFMTVSIVLFVLLGSILEGIPAIVLFGPLIFPAAQAMHIHEVHYAIVVILAMGIGLFAPPLGVGFYSACAISKVNPDKVIPKMWLYLVVLLVTTFVIAFVPWFSIGFL</sequence>
<protein>
    <submittedName>
        <fullName evidence="12">ABC transporter permease</fullName>
    </submittedName>
</protein>
<evidence type="ECO:0000256" key="7">
    <source>
        <dbReference type="ARBA" id="ARBA00023136"/>
    </source>
</evidence>
<comment type="subcellular location">
    <subcellularLocation>
        <location evidence="1 8">Cell inner membrane</location>
        <topology evidence="1 8">Multi-pass membrane protein</topology>
    </subcellularLocation>
</comment>
<organism evidence="12 13">
    <name type="scientific">Advenella kashmirensis</name>
    <dbReference type="NCBI Taxonomy" id="310575"/>
    <lineage>
        <taxon>Bacteria</taxon>
        <taxon>Pseudomonadati</taxon>
        <taxon>Pseudomonadota</taxon>
        <taxon>Betaproteobacteria</taxon>
        <taxon>Burkholderiales</taxon>
        <taxon>Alcaligenaceae</taxon>
    </lineage>
</organism>
<dbReference type="EMBL" id="DOEK01000029">
    <property type="protein sequence ID" value="HBP30088.1"/>
    <property type="molecule type" value="Genomic_DNA"/>
</dbReference>
<dbReference type="GO" id="GO:0005886">
    <property type="term" value="C:plasma membrane"/>
    <property type="evidence" value="ECO:0007669"/>
    <property type="project" value="UniProtKB-SubCell"/>
</dbReference>